<name>A0AAN8F350_TRICO</name>
<dbReference type="PANTHER" id="PTHR18901">
    <property type="entry name" value="2-DEOXYGLUCOSE-6-PHOSPHATE PHOSPHATASE 2"/>
    <property type="match status" value="1"/>
</dbReference>
<dbReference type="AlphaFoldDB" id="A0AAN8F350"/>
<organism evidence="1 2">
    <name type="scientific">Trichostrongylus colubriformis</name>
    <name type="common">Black scour worm</name>
    <dbReference type="NCBI Taxonomy" id="6319"/>
    <lineage>
        <taxon>Eukaryota</taxon>
        <taxon>Metazoa</taxon>
        <taxon>Ecdysozoa</taxon>
        <taxon>Nematoda</taxon>
        <taxon>Chromadorea</taxon>
        <taxon>Rhabditida</taxon>
        <taxon>Rhabditina</taxon>
        <taxon>Rhabditomorpha</taxon>
        <taxon>Strongyloidea</taxon>
        <taxon>Trichostrongylidae</taxon>
        <taxon>Trichostrongylus</taxon>
    </lineage>
</organism>
<keyword evidence="2" id="KW-1185">Reference proteome</keyword>
<dbReference type="SUPFAM" id="SSF56784">
    <property type="entry name" value="HAD-like"/>
    <property type="match status" value="1"/>
</dbReference>
<dbReference type="EMBL" id="WIXE01016557">
    <property type="protein sequence ID" value="KAK5972540.1"/>
    <property type="molecule type" value="Genomic_DNA"/>
</dbReference>
<dbReference type="SFLD" id="SFLDS00003">
    <property type="entry name" value="Haloacid_Dehalogenase"/>
    <property type="match status" value="1"/>
</dbReference>
<evidence type="ECO:0000313" key="2">
    <source>
        <dbReference type="Proteomes" id="UP001331761"/>
    </source>
</evidence>
<dbReference type="InterPro" id="IPR006439">
    <property type="entry name" value="HAD-SF_hydro_IA"/>
</dbReference>
<dbReference type="Gene3D" id="1.10.150.240">
    <property type="entry name" value="Putative phosphatase, domain 2"/>
    <property type="match status" value="1"/>
</dbReference>
<reference evidence="1 2" key="1">
    <citation type="submission" date="2019-10" db="EMBL/GenBank/DDBJ databases">
        <title>Assembly and Annotation for the nematode Trichostrongylus colubriformis.</title>
        <authorList>
            <person name="Martin J."/>
        </authorList>
    </citation>
    <scope>NUCLEOTIDE SEQUENCE [LARGE SCALE GENOMIC DNA]</scope>
    <source>
        <strain evidence="1">G859</strain>
        <tissue evidence="1">Whole worm</tissue>
    </source>
</reference>
<dbReference type="NCBIfam" id="TIGR01509">
    <property type="entry name" value="HAD-SF-IA-v3"/>
    <property type="match status" value="1"/>
</dbReference>
<sequence length="233" mass="25889">MVKSSVKVTHVIFDVDGTLLDTEICYTMANQAMLKKYGREFTADMQAQMMGRGGQEANAWLLKEVGISDQVSPENFAAEKDAMLAEMFPKCQALPGAERLVRHFARKQVPMAICSGSCWHKFVLKATNHHSWLDLIPIKVLCGDDKAVKRGKPFPDAFLETMRRFAVPPTAPHHVLVFEDSPNGGKAAKAAGMQCVMVPDAKFRKQSFELNVSKVLSSLEEFVPEEFGLPPFD</sequence>
<gene>
    <name evidence="1" type="ORF">GCK32_010437</name>
</gene>
<dbReference type="Pfam" id="PF00702">
    <property type="entry name" value="Hydrolase"/>
    <property type="match status" value="1"/>
</dbReference>
<proteinExistence type="predicted"/>
<comment type="caution">
    <text evidence="1">The sequence shown here is derived from an EMBL/GenBank/DDBJ whole genome shotgun (WGS) entry which is preliminary data.</text>
</comment>
<dbReference type="InterPro" id="IPR023198">
    <property type="entry name" value="PGP-like_dom2"/>
</dbReference>
<dbReference type="PANTHER" id="PTHR18901:SF38">
    <property type="entry name" value="PSEUDOURIDINE-5'-PHOSPHATASE"/>
    <property type="match status" value="1"/>
</dbReference>
<protein>
    <submittedName>
        <fullName evidence="1">Pseudouridine-5'-monophosphatase</fullName>
    </submittedName>
</protein>
<evidence type="ECO:0000313" key="1">
    <source>
        <dbReference type="EMBL" id="KAK5972540.1"/>
    </source>
</evidence>
<dbReference type="InterPro" id="IPR023214">
    <property type="entry name" value="HAD_sf"/>
</dbReference>
<dbReference type="InterPro" id="IPR036412">
    <property type="entry name" value="HAD-like_sf"/>
</dbReference>
<accession>A0AAN8F350</accession>
<dbReference type="Proteomes" id="UP001331761">
    <property type="component" value="Unassembled WGS sequence"/>
</dbReference>
<dbReference type="SFLD" id="SFLDG01129">
    <property type="entry name" value="C1.5:_HAD__Beta-PGM__Phosphata"/>
    <property type="match status" value="1"/>
</dbReference>
<dbReference type="GO" id="GO:0016791">
    <property type="term" value="F:phosphatase activity"/>
    <property type="evidence" value="ECO:0007669"/>
    <property type="project" value="TreeGrafter"/>
</dbReference>
<dbReference type="Gene3D" id="3.40.50.1000">
    <property type="entry name" value="HAD superfamily/HAD-like"/>
    <property type="match status" value="1"/>
</dbReference>